<evidence type="ECO:0000313" key="3">
    <source>
        <dbReference type="Proteomes" id="UP000275408"/>
    </source>
</evidence>
<feature type="region of interest" description="Disordered" evidence="1">
    <location>
        <begin position="231"/>
        <end position="254"/>
    </location>
</feature>
<organism evidence="2 3">
    <name type="scientific">Pocillopora damicornis</name>
    <name type="common">Cauliflower coral</name>
    <name type="synonym">Millepora damicornis</name>
    <dbReference type="NCBI Taxonomy" id="46731"/>
    <lineage>
        <taxon>Eukaryota</taxon>
        <taxon>Metazoa</taxon>
        <taxon>Cnidaria</taxon>
        <taxon>Anthozoa</taxon>
        <taxon>Hexacorallia</taxon>
        <taxon>Scleractinia</taxon>
        <taxon>Astrocoeniina</taxon>
        <taxon>Pocilloporidae</taxon>
        <taxon>Pocillopora</taxon>
    </lineage>
</organism>
<evidence type="ECO:0008006" key="4">
    <source>
        <dbReference type="Google" id="ProtNLM"/>
    </source>
</evidence>
<gene>
    <name evidence="2" type="ORF">pdam_00019195</name>
</gene>
<dbReference type="Pfam" id="PF14825">
    <property type="entry name" value="CFAP77"/>
    <property type="match status" value="1"/>
</dbReference>
<dbReference type="AlphaFoldDB" id="A0A3M6TID0"/>
<evidence type="ECO:0000313" key="2">
    <source>
        <dbReference type="EMBL" id="RMX41177.1"/>
    </source>
</evidence>
<dbReference type="STRING" id="46731.A0A3M6TID0"/>
<reference evidence="2 3" key="1">
    <citation type="journal article" date="2018" name="Sci. Rep.">
        <title>Comparative analysis of the Pocillopora damicornis genome highlights role of immune system in coral evolution.</title>
        <authorList>
            <person name="Cunning R."/>
            <person name="Bay R.A."/>
            <person name="Gillette P."/>
            <person name="Baker A.C."/>
            <person name="Traylor-Knowles N."/>
        </authorList>
    </citation>
    <scope>NUCLEOTIDE SEQUENCE [LARGE SCALE GENOMIC DNA]</scope>
    <source>
        <strain evidence="2">RSMAS</strain>
        <tissue evidence="2">Whole animal</tissue>
    </source>
</reference>
<sequence>LGLKEKFKMSKDYVTLGVQRESLINNPLLQKSELGRPLRRCFTLPPDGFTYGKPNEGKDSGAADALVWRSAPLAPLYLKEKKAPRDFIGLNKGAVQAGLTTAHEHFQYRATHDMRRKDSGNEKTSLKVKRIPPTMVFGIPTKPSTPVYDLLGHKYQDRWIEERRKAEGAARARQEQKRHVDKTIYETRTSLLRKYQPPVDPSPLWHMKKFEKIPAYLSTFRSDQAKDSAFKHHATDSTSRQGVFGHGIYEPAKS</sequence>
<dbReference type="Proteomes" id="UP000275408">
    <property type="component" value="Unassembled WGS sequence"/>
</dbReference>
<dbReference type="InterPro" id="IPR029147">
    <property type="entry name" value="CFAP77"/>
</dbReference>
<dbReference type="EMBL" id="RCHS01003521">
    <property type="protein sequence ID" value="RMX41177.1"/>
    <property type="molecule type" value="Genomic_DNA"/>
</dbReference>
<dbReference type="PANTHER" id="PTHR28617:SF1">
    <property type="entry name" value="CILIA- AND FLAGELLA-ASSOCIATED PROTEIN 77"/>
    <property type="match status" value="1"/>
</dbReference>
<name>A0A3M6TID0_POCDA</name>
<dbReference type="PANTHER" id="PTHR28617">
    <property type="entry name" value="CILIA- AND FLAGELLA-ASSOCIATED PROTEIN 77"/>
    <property type="match status" value="1"/>
</dbReference>
<comment type="caution">
    <text evidence="2">The sequence shown here is derived from an EMBL/GenBank/DDBJ whole genome shotgun (WGS) entry which is preliminary data.</text>
</comment>
<evidence type="ECO:0000256" key="1">
    <source>
        <dbReference type="SAM" id="MobiDB-lite"/>
    </source>
</evidence>
<protein>
    <recommendedName>
        <fullName evidence="4">Cilia- and flagella-associated protein 77</fullName>
    </recommendedName>
</protein>
<accession>A0A3M6TID0</accession>
<proteinExistence type="predicted"/>
<dbReference type="OrthoDB" id="532484at2759"/>
<feature type="non-terminal residue" evidence="2">
    <location>
        <position position="1"/>
    </location>
</feature>
<keyword evidence="3" id="KW-1185">Reference proteome</keyword>